<evidence type="ECO:0000313" key="3">
    <source>
        <dbReference type="EMBL" id="MBM7081586.1"/>
    </source>
</evidence>
<keyword evidence="3" id="KW-0255">Endonuclease</keyword>
<dbReference type="Proteomes" id="UP000809587">
    <property type="component" value="Unassembled WGS sequence"/>
</dbReference>
<dbReference type="InterPro" id="IPR012296">
    <property type="entry name" value="Nuclease_put_TT1808"/>
</dbReference>
<feature type="region of interest" description="Disordered" evidence="1">
    <location>
        <begin position="197"/>
        <end position="219"/>
    </location>
</feature>
<evidence type="ECO:0000259" key="2">
    <source>
        <dbReference type="Pfam" id="PF05685"/>
    </source>
</evidence>
<feature type="domain" description="Putative restriction endonuclease" evidence="2">
    <location>
        <begin position="27"/>
        <end position="178"/>
    </location>
</feature>
<reference evidence="3 4" key="1">
    <citation type="submission" date="2021-02" db="EMBL/GenBank/DDBJ databases">
        <authorList>
            <person name="Lee D.-H."/>
        </authorList>
    </citation>
    <scope>NUCLEOTIDE SEQUENCE [LARGE SCALE GENOMIC DNA]</scope>
    <source>
        <strain evidence="3 4">MMS20-R2-29</strain>
    </source>
</reference>
<sequence>MRARHDKALWERNEAWTARRALDLVPPHNGPRVEVLRGSVVISPDGDYDQRTAQRELTYLISRACRPHGWWAGWSVNLTALDDLLVPHLAVLRQQGRGRRAMPVEAAVLLGEIGPSQVAGPGVIDRPREYAAAGVPFFLRVDLRNRIPALTLHELADGGYRPTAAAAAGTTFVMTRPFAFSVDPAALLDEAAPVGEEALVEEAEPPGGENPVGEGDGGG</sequence>
<dbReference type="Gene3D" id="3.90.1570.10">
    <property type="entry name" value="tt1808, chain A"/>
    <property type="match status" value="1"/>
</dbReference>
<gene>
    <name evidence="3" type="ORF">JQN84_03385</name>
</gene>
<keyword evidence="4" id="KW-1185">Reference proteome</keyword>
<dbReference type="InterPro" id="IPR008538">
    <property type="entry name" value="Uma2"/>
</dbReference>
<protein>
    <submittedName>
        <fullName evidence="3">Uma2 family endonuclease</fullName>
    </submittedName>
</protein>
<proteinExistence type="predicted"/>
<dbReference type="GO" id="GO:0004519">
    <property type="term" value="F:endonuclease activity"/>
    <property type="evidence" value="ECO:0007669"/>
    <property type="project" value="UniProtKB-KW"/>
</dbReference>
<dbReference type="RefSeq" id="WP_204956896.1">
    <property type="nucleotide sequence ID" value="NZ_JAFEUO010000001.1"/>
</dbReference>
<dbReference type="EMBL" id="JAFEUO010000001">
    <property type="protein sequence ID" value="MBM7081586.1"/>
    <property type="molecule type" value="Genomic_DNA"/>
</dbReference>
<dbReference type="Pfam" id="PF05685">
    <property type="entry name" value="Uma2"/>
    <property type="match status" value="1"/>
</dbReference>
<evidence type="ECO:0000313" key="4">
    <source>
        <dbReference type="Proteomes" id="UP000809587"/>
    </source>
</evidence>
<keyword evidence="3" id="KW-0540">Nuclease</keyword>
<name>A0ABS2J7Q4_9ACTN</name>
<evidence type="ECO:0000256" key="1">
    <source>
        <dbReference type="SAM" id="MobiDB-lite"/>
    </source>
</evidence>
<organism evidence="3 4">
    <name type="scientific">Micromonospora humidisoli</name>
    <dbReference type="NCBI Taxonomy" id="2807622"/>
    <lineage>
        <taxon>Bacteria</taxon>
        <taxon>Bacillati</taxon>
        <taxon>Actinomycetota</taxon>
        <taxon>Actinomycetes</taxon>
        <taxon>Micromonosporales</taxon>
        <taxon>Micromonosporaceae</taxon>
        <taxon>Micromonospora</taxon>
    </lineage>
</organism>
<keyword evidence="3" id="KW-0378">Hydrolase</keyword>
<comment type="caution">
    <text evidence="3">The sequence shown here is derived from an EMBL/GenBank/DDBJ whole genome shotgun (WGS) entry which is preliminary data.</text>
</comment>
<accession>A0ABS2J7Q4</accession>